<organism evidence="1">
    <name type="scientific">Arundo donax</name>
    <name type="common">Giant reed</name>
    <name type="synonym">Donax arundinaceus</name>
    <dbReference type="NCBI Taxonomy" id="35708"/>
    <lineage>
        <taxon>Eukaryota</taxon>
        <taxon>Viridiplantae</taxon>
        <taxon>Streptophyta</taxon>
        <taxon>Embryophyta</taxon>
        <taxon>Tracheophyta</taxon>
        <taxon>Spermatophyta</taxon>
        <taxon>Magnoliopsida</taxon>
        <taxon>Liliopsida</taxon>
        <taxon>Poales</taxon>
        <taxon>Poaceae</taxon>
        <taxon>PACMAD clade</taxon>
        <taxon>Arundinoideae</taxon>
        <taxon>Arundineae</taxon>
        <taxon>Arundo</taxon>
    </lineage>
</organism>
<reference evidence="1" key="2">
    <citation type="journal article" date="2015" name="Data Brief">
        <title>Shoot transcriptome of the giant reed, Arundo donax.</title>
        <authorList>
            <person name="Barrero R.A."/>
            <person name="Guerrero F.D."/>
            <person name="Moolhuijzen P."/>
            <person name="Goolsby J.A."/>
            <person name="Tidwell J."/>
            <person name="Bellgard S.E."/>
            <person name="Bellgard M.I."/>
        </authorList>
    </citation>
    <scope>NUCLEOTIDE SEQUENCE</scope>
    <source>
        <tissue evidence="1">Shoot tissue taken approximately 20 cm above the soil surface</tissue>
    </source>
</reference>
<sequence>MTSRSSATGEMVEEHGWPL</sequence>
<dbReference type="EMBL" id="GBRH01225722">
    <property type="protein sequence ID" value="JAD72173.1"/>
    <property type="molecule type" value="Transcribed_RNA"/>
</dbReference>
<evidence type="ECO:0000313" key="1">
    <source>
        <dbReference type="EMBL" id="JAD72173.1"/>
    </source>
</evidence>
<reference evidence="1" key="1">
    <citation type="submission" date="2014-09" db="EMBL/GenBank/DDBJ databases">
        <authorList>
            <person name="Magalhaes I.L.F."/>
            <person name="Oliveira U."/>
            <person name="Santos F.R."/>
            <person name="Vidigal T.H.D.A."/>
            <person name="Brescovit A.D."/>
            <person name="Santos A.J."/>
        </authorList>
    </citation>
    <scope>NUCLEOTIDE SEQUENCE</scope>
    <source>
        <tissue evidence="1">Shoot tissue taken approximately 20 cm above the soil surface</tissue>
    </source>
</reference>
<dbReference type="AlphaFoldDB" id="A0A0A9CCK7"/>
<name>A0A0A9CCK7_ARUDO</name>
<accession>A0A0A9CCK7</accession>
<protein>
    <submittedName>
        <fullName evidence="1">Uncharacterized protein</fullName>
    </submittedName>
</protein>
<proteinExistence type="predicted"/>